<feature type="domain" description="Calcineurin-like phosphoesterase" evidence="2">
    <location>
        <begin position="35"/>
        <end position="126"/>
    </location>
</feature>
<dbReference type="InterPro" id="IPR050126">
    <property type="entry name" value="Ap4A_hydrolase"/>
</dbReference>
<dbReference type="PANTHER" id="PTHR42850">
    <property type="entry name" value="METALLOPHOSPHOESTERASE"/>
    <property type="match status" value="1"/>
</dbReference>
<dbReference type="InterPro" id="IPR004843">
    <property type="entry name" value="Calcineurin-like_PHP"/>
</dbReference>
<accession>A0A2T6BP73</accession>
<dbReference type="InterPro" id="IPR006186">
    <property type="entry name" value="Ser/Thr-sp_prot-phosphatase"/>
</dbReference>
<protein>
    <submittedName>
        <fullName evidence="3">Serine/threonine protein phosphatase 1</fullName>
    </submittedName>
</protein>
<name>A0A2T6BP73_9RHOB</name>
<dbReference type="EMBL" id="QBKS01000001">
    <property type="protein sequence ID" value="PTX57834.1"/>
    <property type="molecule type" value="Genomic_DNA"/>
</dbReference>
<dbReference type="Gene3D" id="3.60.21.10">
    <property type="match status" value="1"/>
</dbReference>
<dbReference type="GO" id="GO:0016791">
    <property type="term" value="F:phosphatase activity"/>
    <property type="evidence" value="ECO:0007669"/>
    <property type="project" value="TreeGrafter"/>
</dbReference>
<feature type="region of interest" description="Disordered" evidence="1">
    <location>
        <begin position="11"/>
        <end position="30"/>
    </location>
</feature>
<feature type="compositionally biased region" description="Polar residues" evidence="1">
    <location>
        <begin position="14"/>
        <end position="23"/>
    </location>
</feature>
<organism evidence="3 4">
    <name type="scientific">Litoreibacter ponti</name>
    <dbReference type="NCBI Taxonomy" id="1510457"/>
    <lineage>
        <taxon>Bacteria</taxon>
        <taxon>Pseudomonadati</taxon>
        <taxon>Pseudomonadota</taxon>
        <taxon>Alphaproteobacteria</taxon>
        <taxon>Rhodobacterales</taxon>
        <taxon>Roseobacteraceae</taxon>
        <taxon>Litoreibacter</taxon>
    </lineage>
</organism>
<dbReference type="GO" id="GO:0008803">
    <property type="term" value="F:bis(5'-nucleosyl)-tetraphosphatase (symmetrical) activity"/>
    <property type="evidence" value="ECO:0007669"/>
    <property type="project" value="TreeGrafter"/>
</dbReference>
<gene>
    <name evidence="3" type="ORF">C8N43_2506</name>
</gene>
<dbReference type="Pfam" id="PF00149">
    <property type="entry name" value="Metallophos"/>
    <property type="match status" value="1"/>
</dbReference>
<evidence type="ECO:0000313" key="4">
    <source>
        <dbReference type="Proteomes" id="UP000243978"/>
    </source>
</evidence>
<comment type="caution">
    <text evidence="3">The sequence shown here is derived from an EMBL/GenBank/DDBJ whole genome shotgun (WGS) entry which is preliminary data.</text>
</comment>
<evidence type="ECO:0000256" key="1">
    <source>
        <dbReference type="SAM" id="MobiDB-lite"/>
    </source>
</evidence>
<dbReference type="PRINTS" id="PR00114">
    <property type="entry name" value="STPHPHTASE"/>
</dbReference>
<dbReference type="OrthoDB" id="9807890at2"/>
<dbReference type="PANTHER" id="PTHR42850:SF4">
    <property type="entry name" value="ZINC-DEPENDENT ENDOPOLYPHOSPHATASE"/>
    <property type="match status" value="1"/>
</dbReference>
<dbReference type="GO" id="GO:0005737">
    <property type="term" value="C:cytoplasm"/>
    <property type="evidence" value="ECO:0007669"/>
    <property type="project" value="TreeGrafter"/>
</dbReference>
<evidence type="ECO:0000259" key="2">
    <source>
        <dbReference type="Pfam" id="PF00149"/>
    </source>
</evidence>
<proteinExistence type="predicted"/>
<keyword evidence="4" id="KW-1185">Reference proteome</keyword>
<evidence type="ECO:0000313" key="3">
    <source>
        <dbReference type="EMBL" id="PTX57834.1"/>
    </source>
</evidence>
<dbReference type="SUPFAM" id="SSF56300">
    <property type="entry name" value="Metallo-dependent phosphatases"/>
    <property type="match status" value="1"/>
</dbReference>
<dbReference type="Proteomes" id="UP000243978">
    <property type="component" value="Unassembled WGS sequence"/>
</dbReference>
<sequence length="267" mass="29398">MNLLRGLLSRKASKSLSTSTPPTQDRPMPDAPHFVVGDVHGSLSLLEQMLEQIDQVIGALDMRDPRLVFVGDYIDRGPSSAAVLRRLQELTQEFPDNVSCLLGNHEQMMVDFVDAPSARYKRWFSNGAAQTLRSFGLELPEEPEWQDAAITIGPELRAALGDDLWTWLRARPTSIRSGNLMVAHAGADPGRALEDQSTRVLLWGHPEFLTRARSDGTWVAHGHTVVEYPSMGDGRISVDTGAYETGLLSTAVILPDGRVDFLQTLPT</sequence>
<dbReference type="CDD" id="cd00144">
    <property type="entry name" value="MPP_PPP_family"/>
    <property type="match status" value="1"/>
</dbReference>
<dbReference type="AlphaFoldDB" id="A0A2T6BP73"/>
<reference evidence="3 4" key="1">
    <citation type="submission" date="2018-04" db="EMBL/GenBank/DDBJ databases">
        <title>Genomic Encyclopedia of Archaeal and Bacterial Type Strains, Phase II (KMG-II): from individual species to whole genera.</title>
        <authorList>
            <person name="Goeker M."/>
        </authorList>
    </citation>
    <scope>NUCLEOTIDE SEQUENCE [LARGE SCALE GENOMIC DNA]</scope>
    <source>
        <strain evidence="3 4">DSM 100977</strain>
    </source>
</reference>
<dbReference type="InterPro" id="IPR029052">
    <property type="entry name" value="Metallo-depent_PP-like"/>
</dbReference>
<dbReference type="GO" id="GO:0110154">
    <property type="term" value="P:RNA decapping"/>
    <property type="evidence" value="ECO:0007669"/>
    <property type="project" value="TreeGrafter"/>
</dbReference>